<accession>A0A7S4RIE9</accession>
<dbReference type="EMBL" id="HBNR01051363">
    <property type="protein sequence ID" value="CAE4615525.1"/>
    <property type="molecule type" value="Transcribed_RNA"/>
</dbReference>
<dbReference type="AlphaFoldDB" id="A0A7S4RIE9"/>
<sequence>MDESRQPLGSGRDAGPPMVCRRRRPNAGAAAEPTAPPSPSKQSVTRTIDSLGLRIRTIESEASTGSQAEYFKPEQTILIFDWDDTICPSTWIQANRRVLSFFRPVPNDETYQKPLRELQLHAEAVLQQAMQMGSVVIITNAADPWVEISCRNFLPKLLPMVSKLPVVYARSLFYSSLESTIGAAGLGATMPSRRLSAMGTASAGRSSSASPASSSSPGGRHSRAAVAAPGMRQALLAMQQDEVTPQHWKEVAFEQEIAGFYSRYSHQSWKNVVSIGDSVFERDATQQVVMKRPCAKKRCRAKTVKMFDDPTIEELIAQVRLLDELLGALVKYDGDLNIEIDMGDLQEAGLLGIAGA</sequence>
<feature type="compositionally biased region" description="Low complexity" evidence="1">
    <location>
        <begin position="201"/>
        <end position="219"/>
    </location>
</feature>
<organism evidence="2">
    <name type="scientific">Alexandrium monilatum</name>
    <dbReference type="NCBI Taxonomy" id="311494"/>
    <lineage>
        <taxon>Eukaryota</taxon>
        <taxon>Sar</taxon>
        <taxon>Alveolata</taxon>
        <taxon>Dinophyceae</taxon>
        <taxon>Gonyaulacales</taxon>
        <taxon>Pyrocystaceae</taxon>
        <taxon>Alexandrium</taxon>
    </lineage>
</organism>
<proteinExistence type="predicted"/>
<name>A0A7S4RIE9_9DINO</name>
<protein>
    <submittedName>
        <fullName evidence="2">Uncharacterized protein</fullName>
    </submittedName>
</protein>
<feature type="region of interest" description="Disordered" evidence="1">
    <location>
        <begin position="1"/>
        <end position="45"/>
    </location>
</feature>
<evidence type="ECO:0000313" key="2">
    <source>
        <dbReference type="EMBL" id="CAE4615525.1"/>
    </source>
</evidence>
<gene>
    <name evidence="2" type="ORF">AMON00008_LOCUS35940</name>
</gene>
<feature type="region of interest" description="Disordered" evidence="1">
    <location>
        <begin position="197"/>
        <end position="224"/>
    </location>
</feature>
<evidence type="ECO:0000256" key="1">
    <source>
        <dbReference type="SAM" id="MobiDB-lite"/>
    </source>
</evidence>
<dbReference type="PANTHER" id="PTHR38899">
    <property type="entry name" value="DOMAIN OOKINETE PROTEIN, PUTATIVE-RELATED"/>
    <property type="match status" value="1"/>
</dbReference>
<reference evidence="2" key="1">
    <citation type="submission" date="2021-01" db="EMBL/GenBank/DDBJ databases">
        <authorList>
            <person name="Corre E."/>
            <person name="Pelletier E."/>
            <person name="Niang G."/>
            <person name="Scheremetjew M."/>
            <person name="Finn R."/>
            <person name="Kale V."/>
            <person name="Holt S."/>
            <person name="Cochrane G."/>
            <person name="Meng A."/>
            <person name="Brown T."/>
            <person name="Cohen L."/>
        </authorList>
    </citation>
    <scope>NUCLEOTIDE SEQUENCE</scope>
    <source>
        <strain evidence="2">CCMP3105</strain>
    </source>
</reference>
<dbReference type="PANTHER" id="PTHR38899:SF1">
    <property type="entry name" value="PROTEIN KINASE"/>
    <property type="match status" value="1"/>
</dbReference>